<evidence type="ECO:0000313" key="3">
    <source>
        <dbReference type="Proteomes" id="UP000017984"/>
    </source>
</evidence>
<dbReference type="STRING" id="1352936.M878_11605"/>
<dbReference type="PATRIC" id="fig|1352936.5.peg.2460"/>
<dbReference type="Proteomes" id="UP000017984">
    <property type="component" value="Chromosome"/>
</dbReference>
<dbReference type="HOGENOM" id="CLU_3085358_0_0_11"/>
<keyword evidence="3" id="KW-1185">Reference proteome</keyword>
<sequence>MLVIAYMSNIASARGTDVGRTSAARQTRAGPARLDREQLPVMPVKLPLAGAR</sequence>
<evidence type="ECO:0000256" key="1">
    <source>
        <dbReference type="SAM" id="MobiDB-lite"/>
    </source>
</evidence>
<comment type="caution">
    <text evidence="2">The sequence shown here is derived from an EMBL/GenBank/DDBJ whole genome shotgun (WGS) entry which is preliminary data.</text>
</comment>
<organism evidence="2 3">
    <name type="scientific">Streptomyces roseochromogenus subsp. oscitans DS 12.976</name>
    <dbReference type="NCBI Taxonomy" id="1352936"/>
    <lineage>
        <taxon>Bacteria</taxon>
        <taxon>Bacillati</taxon>
        <taxon>Actinomycetota</taxon>
        <taxon>Actinomycetes</taxon>
        <taxon>Kitasatosporales</taxon>
        <taxon>Streptomycetaceae</taxon>
        <taxon>Streptomyces</taxon>
    </lineage>
</organism>
<name>V6KRP3_STRRC</name>
<dbReference type="AlphaFoldDB" id="V6KRP3"/>
<proteinExistence type="predicted"/>
<reference evidence="2 3" key="1">
    <citation type="journal article" date="2014" name="Genome Announc.">
        <title>Draft Genome Sequence of Streptomyces roseochromogenes subsp. oscitans DS 12.976, Producer of the Aminocoumarin Antibiotic Clorobiocin.</title>
        <authorList>
            <person name="Ruckert C."/>
            <person name="Kalinowski J."/>
            <person name="Heide L."/>
            <person name="Apel A.K."/>
        </authorList>
    </citation>
    <scope>NUCLEOTIDE SEQUENCE [LARGE SCALE GENOMIC DNA]</scope>
    <source>
        <strain evidence="2 3">DS 12.976</strain>
    </source>
</reference>
<dbReference type="EMBL" id="AWQX01000092">
    <property type="protein sequence ID" value="EST34131.1"/>
    <property type="molecule type" value="Genomic_DNA"/>
</dbReference>
<accession>V6KRP3</accession>
<protein>
    <submittedName>
        <fullName evidence="2">Uncharacterized protein</fullName>
    </submittedName>
</protein>
<gene>
    <name evidence="2" type="ORF">M878_11605</name>
</gene>
<evidence type="ECO:0000313" key="2">
    <source>
        <dbReference type="EMBL" id="EST34131.1"/>
    </source>
</evidence>
<feature type="region of interest" description="Disordered" evidence="1">
    <location>
        <begin position="16"/>
        <end position="37"/>
    </location>
</feature>